<dbReference type="GO" id="GO:0005737">
    <property type="term" value="C:cytoplasm"/>
    <property type="evidence" value="ECO:0000318"/>
    <property type="project" value="GO_Central"/>
</dbReference>
<dbReference type="Proteomes" id="UP000000561">
    <property type="component" value="Chromosome 19"/>
</dbReference>
<dbReference type="InterPro" id="IPR036047">
    <property type="entry name" value="F-box-like_dom_sf"/>
</dbReference>
<dbReference type="AlphaFoldDB" id="A0A0D1BWQ2"/>
<gene>
    <name evidence="3" type="ORF">UMAG_10215</name>
</gene>
<dbReference type="InterPro" id="IPR009091">
    <property type="entry name" value="RCC1/BLIP-II"/>
</dbReference>
<keyword evidence="4" id="KW-1185">Reference proteome</keyword>
<dbReference type="PANTHER" id="PTHR22870">
    <property type="entry name" value="REGULATOR OF CHROMOSOME CONDENSATION"/>
    <property type="match status" value="1"/>
</dbReference>
<dbReference type="RefSeq" id="XP_011392139.1">
    <property type="nucleotide sequence ID" value="XM_011393837.1"/>
</dbReference>
<keyword evidence="1" id="KW-0677">Repeat</keyword>
<dbReference type="EMBL" id="CM003158">
    <property type="protein sequence ID" value="KIS66407.1"/>
    <property type="molecule type" value="Genomic_DNA"/>
</dbReference>
<evidence type="ECO:0008006" key="5">
    <source>
        <dbReference type="Google" id="ProtNLM"/>
    </source>
</evidence>
<reference evidence="3 4" key="1">
    <citation type="journal article" date="2006" name="Nature">
        <title>Insights from the genome of the biotrophic fungal plant pathogen Ustilago maydis.</title>
        <authorList>
            <person name="Kamper J."/>
            <person name="Kahmann R."/>
            <person name="Bolker M."/>
            <person name="Ma L.J."/>
            <person name="Brefort T."/>
            <person name="Saville B.J."/>
            <person name="Banuett F."/>
            <person name="Kronstad J.W."/>
            <person name="Gold S.E."/>
            <person name="Muller O."/>
            <person name="Perlin M.H."/>
            <person name="Wosten H.A."/>
            <person name="de Vries R."/>
            <person name="Ruiz-Herrera J."/>
            <person name="Reynaga-Pena C.G."/>
            <person name="Snetselaar K."/>
            <person name="McCann M."/>
            <person name="Perez-Martin J."/>
            <person name="Feldbrugge M."/>
            <person name="Basse C.W."/>
            <person name="Steinberg G."/>
            <person name="Ibeas J.I."/>
            <person name="Holloman W."/>
            <person name="Guzman P."/>
            <person name="Farman M."/>
            <person name="Stajich J.E."/>
            <person name="Sentandreu R."/>
            <person name="Gonzalez-Prieto J.M."/>
            <person name="Kennell J.C."/>
            <person name="Molina L."/>
            <person name="Schirawski J."/>
            <person name="Mendoza-Mendoza A."/>
            <person name="Greilinger D."/>
            <person name="Munch K."/>
            <person name="Rossel N."/>
            <person name="Scherer M."/>
            <person name="Vranes M."/>
            <person name="Ladendorf O."/>
            <person name="Vincon V."/>
            <person name="Fuchs U."/>
            <person name="Sandrock B."/>
            <person name="Meng S."/>
            <person name="Ho E.C."/>
            <person name="Cahill M.J."/>
            <person name="Boyce K.J."/>
            <person name="Klose J."/>
            <person name="Klosterman S.J."/>
            <person name="Deelstra H.J."/>
            <person name="Ortiz-Castellanos L."/>
            <person name="Li W."/>
            <person name="Sanchez-Alonso P."/>
            <person name="Schreier P.H."/>
            <person name="Hauser-Hahn I."/>
            <person name="Vaupel M."/>
            <person name="Koopmann E."/>
            <person name="Friedrich G."/>
            <person name="Voss H."/>
            <person name="Schluter T."/>
            <person name="Margolis J."/>
            <person name="Platt D."/>
            <person name="Swimmer C."/>
            <person name="Gnirke A."/>
            <person name="Chen F."/>
            <person name="Vysotskaia V."/>
            <person name="Mannhaupt G."/>
            <person name="Guldener U."/>
            <person name="Munsterkotter M."/>
            <person name="Haase D."/>
            <person name="Oesterheld M."/>
            <person name="Mewes H.W."/>
            <person name="Mauceli E.W."/>
            <person name="DeCaprio D."/>
            <person name="Wade C.M."/>
            <person name="Butler J."/>
            <person name="Young S."/>
            <person name="Jaffe D.B."/>
            <person name="Calvo S."/>
            <person name="Nusbaum C."/>
            <person name="Galagan J."/>
            <person name="Birren B.W."/>
        </authorList>
    </citation>
    <scope>NUCLEOTIDE SEQUENCE [LARGE SCALE GENOMIC DNA]</scope>
    <source>
        <strain evidence="4">DSM 14603 / FGSC 9021 / UM521</strain>
    </source>
</reference>
<dbReference type="SUPFAM" id="SSF50985">
    <property type="entry name" value="RCC1/BLIP-II"/>
    <property type="match status" value="1"/>
</dbReference>
<accession>A0A0D1BWQ2</accession>
<dbReference type="eggNOG" id="ENOG502QUVE">
    <property type="taxonomic scope" value="Eukaryota"/>
</dbReference>
<evidence type="ECO:0000256" key="1">
    <source>
        <dbReference type="ARBA" id="ARBA00022737"/>
    </source>
</evidence>
<dbReference type="InParanoid" id="A0A0D1BWQ2"/>
<evidence type="ECO:0000256" key="2">
    <source>
        <dbReference type="PROSITE-ProRule" id="PRU00235"/>
    </source>
</evidence>
<dbReference type="InterPro" id="IPR051210">
    <property type="entry name" value="Ub_ligase/GEF_domain"/>
</dbReference>
<evidence type="ECO:0000313" key="4">
    <source>
        <dbReference type="Proteomes" id="UP000000561"/>
    </source>
</evidence>
<sequence length="691" mass="75984">MSVQNPLELPLPVVVDTLLPMLSDRDLASLRCVSKHAKLLVEDEVLWKRKVLADFTFPAYATARMGGWYRLYTGLSNPDIYVWGQDSNGRLGITRHERSQQMRAHLTNISAGIPYPIKLTSMSASRLGASEGQEQPAGAVVEIIAGGWSFHARTSTGQVWAWGTMNGEVSATSIDTLCHPGKVVSTPQPIKNLPPIRSLSGGRHHAVALSHDNRLLEWSAWGTIWEHVGFPAHLIAPPNSKTSITSQNDIVPITNVKQLEAGWYFSAILTQTGEIWLWRTNWSQAVFRGYQTAEEPASPSAPGGAHTKTWRLDITPVRLPPIVLDAEQQEREHLANKVVQIAAGEDFIVALTQAGTLHRLDMSHYRTREEDGLVNQQLFDHLHREHRDGVETHAQSGRLLDLTSRFHVFLESRAKWERLAAFEDPQGLPGFDSAWLKDGRGAQGSVGGISHISAQFRTFVVFHTVKPAKRPQWRDGQPAVLETDQDAQTLVLLGSSMSASPELIPQLQARGVIKVTMGDYHYGALTQKGEILTWGSFSKGALGNWHPPWASANQSTEADQLPACDQAELAEQADQDEQRSFSNLVPLPRVSRGGEQRGAFQPRIGFAARPRVGTAPRAQMRTSAARPNYQSEQDVAMPTPISIVAHAQHGAQSKKLTPVAFDIAFAGWHSSALVMQAPDVSPTLPIQRSGC</sequence>
<proteinExistence type="predicted"/>
<dbReference type="STRING" id="237631.A0A0D1BWQ2"/>
<protein>
    <recommendedName>
        <fullName evidence="5">F-box domain-containing protein</fullName>
    </recommendedName>
</protein>
<dbReference type="OrthoDB" id="61110at2759"/>
<feature type="repeat" description="RCC1" evidence="2">
    <location>
        <begin position="157"/>
        <end position="212"/>
    </location>
</feature>
<dbReference type="KEGG" id="uma:UMAG_10215"/>
<dbReference type="InterPro" id="IPR000408">
    <property type="entry name" value="Reg_chr_condens"/>
</dbReference>
<feature type="repeat" description="RCC1" evidence="2">
    <location>
        <begin position="78"/>
        <end position="156"/>
    </location>
</feature>
<organism evidence="3 4">
    <name type="scientific">Mycosarcoma maydis</name>
    <name type="common">Corn smut fungus</name>
    <name type="synonym">Ustilago maydis</name>
    <dbReference type="NCBI Taxonomy" id="5270"/>
    <lineage>
        <taxon>Eukaryota</taxon>
        <taxon>Fungi</taxon>
        <taxon>Dikarya</taxon>
        <taxon>Basidiomycota</taxon>
        <taxon>Ustilaginomycotina</taxon>
        <taxon>Ustilaginomycetes</taxon>
        <taxon>Ustilaginales</taxon>
        <taxon>Ustilaginaceae</taxon>
        <taxon>Mycosarcoma</taxon>
    </lineage>
</organism>
<evidence type="ECO:0000313" key="3">
    <source>
        <dbReference type="EMBL" id="KIS66407.1"/>
    </source>
</evidence>
<dbReference type="VEuPathDB" id="FungiDB:UMAG_10215"/>
<dbReference type="PANTHER" id="PTHR22870:SF408">
    <property type="entry name" value="OS09G0560450 PROTEIN"/>
    <property type="match status" value="1"/>
</dbReference>
<name>A0A0D1BWQ2_MYCMD</name>
<dbReference type="PROSITE" id="PS50012">
    <property type="entry name" value="RCC1_3"/>
    <property type="match status" value="2"/>
</dbReference>
<dbReference type="GeneID" id="23566278"/>
<dbReference type="SUPFAM" id="SSF81383">
    <property type="entry name" value="F-box domain"/>
    <property type="match status" value="1"/>
</dbReference>
<dbReference type="Gene3D" id="2.130.10.30">
    <property type="entry name" value="Regulator of chromosome condensation 1/beta-lactamase-inhibitor protein II"/>
    <property type="match status" value="2"/>
</dbReference>